<organism evidence="4 5">
    <name type="scientific">Geosmithia morbida</name>
    <dbReference type="NCBI Taxonomy" id="1094350"/>
    <lineage>
        <taxon>Eukaryota</taxon>
        <taxon>Fungi</taxon>
        <taxon>Dikarya</taxon>
        <taxon>Ascomycota</taxon>
        <taxon>Pezizomycotina</taxon>
        <taxon>Sordariomycetes</taxon>
        <taxon>Hypocreomycetidae</taxon>
        <taxon>Hypocreales</taxon>
        <taxon>Bionectriaceae</taxon>
        <taxon>Geosmithia</taxon>
    </lineage>
</organism>
<keyword evidence="3" id="KW-0560">Oxidoreductase</keyword>
<keyword evidence="5" id="KW-1185">Reference proteome</keyword>
<comment type="similarity">
    <text evidence="1">Belongs to the short-chain dehydrogenases/reductases (SDR) family.</text>
</comment>
<comment type="caution">
    <text evidence="4">The sequence shown here is derived from an EMBL/GenBank/DDBJ whole genome shotgun (WGS) entry which is preliminary data.</text>
</comment>
<name>A0A9P4YZ43_9HYPO</name>
<evidence type="ECO:0000256" key="2">
    <source>
        <dbReference type="ARBA" id="ARBA00022857"/>
    </source>
</evidence>
<evidence type="ECO:0000313" key="4">
    <source>
        <dbReference type="EMBL" id="KAF4125738.1"/>
    </source>
</evidence>
<dbReference type="InterPro" id="IPR036291">
    <property type="entry name" value="NAD(P)-bd_dom_sf"/>
</dbReference>
<dbReference type="PANTHER" id="PTHR24320">
    <property type="entry name" value="RETINOL DEHYDROGENASE"/>
    <property type="match status" value="1"/>
</dbReference>
<dbReference type="Pfam" id="PF00106">
    <property type="entry name" value="adh_short"/>
    <property type="match status" value="1"/>
</dbReference>
<sequence length="310" mass="33794">MFFGDSSTFNPTTDIPPLTGKVIIVTGGNAGLGKEAALEFARHRPREIWLACRSATKGEEVASEVEQQIDDAPPIKVLELDLSRFASVKKAASRVLAETDRLDILMLNAGAMALPPGLTEDGYEMQFGTNHMGHALLCKLLMPLLRRTAEEPGADVRVVSLSSRGHAHLFRGVPHWHLMKTTADELGCFGRYGESKLANALWARQLAKQYPQLTVSAVHPGLVQTQLMTKADGTSALVRTLVNVIGPWIVSSATHGARNQLWASVSKDVQSGEYYEPVGRAGLGSACARDDDLARKLWDWTEKELQGIQL</sequence>
<evidence type="ECO:0000256" key="3">
    <source>
        <dbReference type="ARBA" id="ARBA00023002"/>
    </source>
</evidence>
<dbReference type="AlphaFoldDB" id="A0A9P4YZ43"/>
<dbReference type="GeneID" id="55967212"/>
<dbReference type="EMBL" id="JAANYQ010000002">
    <property type="protein sequence ID" value="KAF4125738.1"/>
    <property type="molecule type" value="Genomic_DNA"/>
</dbReference>
<dbReference type="Proteomes" id="UP000749293">
    <property type="component" value="Unassembled WGS sequence"/>
</dbReference>
<dbReference type="RefSeq" id="XP_035324390.1">
    <property type="nucleotide sequence ID" value="XM_035462966.1"/>
</dbReference>
<evidence type="ECO:0000256" key="1">
    <source>
        <dbReference type="ARBA" id="ARBA00006484"/>
    </source>
</evidence>
<dbReference type="Gene3D" id="3.40.50.720">
    <property type="entry name" value="NAD(P)-binding Rossmann-like Domain"/>
    <property type="match status" value="1"/>
</dbReference>
<dbReference type="PRINTS" id="PR00081">
    <property type="entry name" value="GDHRDH"/>
</dbReference>
<dbReference type="OrthoDB" id="191139at2759"/>
<protein>
    <submittedName>
        <fullName evidence="4">Short-chain dehydrogenase</fullName>
    </submittedName>
</protein>
<keyword evidence="2" id="KW-0521">NADP</keyword>
<accession>A0A9P4YZ43</accession>
<reference evidence="4" key="1">
    <citation type="submission" date="2020-03" db="EMBL/GenBank/DDBJ databases">
        <title>Site-based positive gene gene selection in Geosmithia morbida across the United States reveals a broad range of putative effectors and factors for local host and environmental adapation.</title>
        <authorList>
            <person name="Onufrak A."/>
            <person name="Murdoch R.W."/>
            <person name="Gazis R."/>
            <person name="Huff M."/>
            <person name="Staton M."/>
            <person name="Klingeman W."/>
            <person name="Hadziabdic D."/>
        </authorList>
    </citation>
    <scope>NUCLEOTIDE SEQUENCE</scope>
    <source>
        <strain evidence="4">1262</strain>
    </source>
</reference>
<gene>
    <name evidence="4" type="ORF">GMORB2_0982</name>
</gene>
<dbReference type="InterPro" id="IPR002347">
    <property type="entry name" value="SDR_fam"/>
</dbReference>
<proteinExistence type="inferred from homology"/>
<dbReference type="PANTHER" id="PTHR24320:SF282">
    <property type="entry name" value="WW DOMAIN-CONTAINING OXIDOREDUCTASE"/>
    <property type="match status" value="1"/>
</dbReference>
<evidence type="ECO:0000313" key="5">
    <source>
        <dbReference type="Proteomes" id="UP000749293"/>
    </source>
</evidence>
<dbReference type="GO" id="GO:0016491">
    <property type="term" value="F:oxidoreductase activity"/>
    <property type="evidence" value="ECO:0007669"/>
    <property type="project" value="UniProtKB-KW"/>
</dbReference>
<dbReference type="SUPFAM" id="SSF51735">
    <property type="entry name" value="NAD(P)-binding Rossmann-fold domains"/>
    <property type="match status" value="1"/>
</dbReference>